<keyword evidence="11" id="KW-0539">Nucleus</keyword>
<dbReference type="PANTHER" id="PTHR11024:SF2">
    <property type="entry name" value="PROTEIN SEC13 HOMOLOG"/>
    <property type="match status" value="1"/>
</dbReference>
<evidence type="ECO:0000256" key="7">
    <source>
        <dbReference type="ARBA" id="ARBA00022816"/>
    </source>
</evidence>
<comment type="function">
    <text evidence="12">Component of the coat protein complex II (COPII) which promotes the formation of transport vesicles from the endoplasmic reticulum (ER). The coat has two main functions, the physical deformation of the endoplasmic reticulum membrane into vesicles and the selection of cargo molecules. It also functions as a component of the nuclear pore complex (NPC). NPC components, collectively referred to as nucleoporins (NUPs), can play the role of both NPC structural components and of docking or interaction partners for transiently associated nuclear transport factors. SEC13 is required for efficient mRNA export from the nucleus to the cytoplasm and for correct nuclear pore biogenesis and distribution.</text>
</comment>
<dbReference type="Gene3D" id="2.130.10.10">
    <property type="entry name" value="YVTN repeat-like/Quinoprotein amine dehydrogenase"/>
    <property type="match status" value="1"/>
</dbReference>
<keyword evidence="7" id="KW-0509">mRNA transport</keyword>
<dbReference type="PROSITE" id="PS00678">
    <property type="entry name" value="WD_REPEATS_1"/>
    <property type="match status" value="1"/>
</dbReference>
<comment type="subcellular location">
    <subcellularLocation>
        <location evidence="1">Nucleus</location>
        <location evidence="1">Nuclear pore complex</location>
    </subcellularLocation>
</comment>
<dbReference type="GO" id="GO:0051028">
    <property type="term" value="P:mRNA transport"/>
    <property type="evidence" value="ECO:0007669"/>
    <property type="project" value="UniProtKB-KW"/>
</dbReference>
<dbReference type="EMBL" id="HBGT01010035">
    <property type="protein sequence ID" value="CAD9403022.1"/>
    <property type="molecule type" value="Transcribed_RNA"/>
</dbReference>
<evidence type="ECO:0000256" key="11">
    <source>
        <dbReference type="ARBA" id="ARBA00023242"/>
    </source>
</evidence>
<evidence type="ECO:0000256" key="6">
    <source>
        <dbReference type="ARBA" id="ARBA00022737"/>
    </source>
</evidence>
<evidence type="ECO:0000313" key="14">
    <source>
        <dbReference type="EMBL" id="CAD9403022.1"/>
    </source>
</evidence>
<proteinExistence type="inferred from homology"/>
<dbReference type="GO" id="GO:0006606">
    <property type="term" value="P:protein import into nucleus"/>
    <property type="evidence" value="ECO:0007669"/>
    <property type="project" value="TreeGrafter"/>
</dbReference>
<keyword evidence="8" id="KW-0653">Protein transport</keyword>
<feature type="repeat" description="WD" evidence="13">
    <location>
        <begin position="9"/>
        <end position="43"/>
    </location>
</feature>
<feature type="repeat" description="WD" evidence="13">
    <location>
        <begin position="206"/>
        <end position="241"/>
    </location>
</feature>
<evidence type="ECO:0000256" key="10">
    <source>
        <dbReference type="ARBA" id="ARBA00023132"/>
    </source>
</evidence>
<dbReference type="GO" id="GO:0005198">
    <property type="term" value="F:structural molecule activity"/>
    <property type="evidence" value="ECO:0007669"/>
    <property type="project" value="InterPro"/>
</dbReference>
<dbReference type="InterPro" id="IPR036322">
    <property type="entry name" value="WD40_repeat_dom_sf"/>
</dbReference>
<reference evidence="14" key="1">
    <citation type="submission" date="2021-01" db="EMBL/GenBank/DDBJ databases">
        <authorList>
            <person name="Corre E."/>
            <person name="Pelletier E."/>
            <person name="Niang G."/>
            <person name="Scheremetjew M."/>
            <person name="Finn R."/>
            <person name="Kale V."/>
            <person name="Holt S."/>
            <person name="Cochrane G."/>
            <person name="Meng A."/>
            <person name="Brown T."/>
            <person name="Cohen L."/>
        </authorList>
    </citation>
    <scope>NUCLEOTIDE SEQUENCE</scope>
    <source>
        <strain evidence="14">RCC1693</strain>
    </source>
</reference>
<evidence type="ECO:0008006" key="15">
    <source>
        <dbReference type="Google" id="ProtNLM"/>
    </source>
</evidence>
<dbReference type="PRINTS" id="PR00320">
    <property type="entry name" value="GPROTEINBRPT"/>
</dbReference>
<dbReference type="GO" id="GO:0031080">
    <property type="term" value="C:nuclear pore outer ring"/>
    <property type="evidence" value="ECO:0007669"/>
    <property type="project" value="TreeGrafter"/>
</dbReference>
<keyword evidence="5 13" id="KW-0853">WD repeat</keyword>
<dbReference type="InterPro" id="IPR019775">
    <property type="entry name" value="WD40_repeat_CS"/>
</dbReference>
<sequence length="314" mass="34303">MATPLVTFDTQHDDMIHDAQLDYYSRKLATASSDRSIKVWDVQGEVYTLAATLNGHEGPVWQCAWAHPKFGVLLASCSYDGKVLIHRESPPGVWTPIHEHTMHDSSVNSVAWAPHEYGLILGCASADGRVSVLTHQDDDTWLTEPVDDGSRLGCNAISWAPVTALSDAAASGMPPLKFVTGSCDNNVRVWERSEAGWTPTTLGEQDPPHKDWVRDVAWAPSTGISSNVIASCSEDRTVLIWTQAEPGGPWEPTRLREPFDAPVWRVSWSITGNLLAVSSGDHKVTLWKQALNGQWDQVSDVNDAGAQEGEAKQG</sequence>
<evidence type="ECO:0000256" key="5">
    <source>
        <dbReference type="ARBA" id="ARBA00022574"/>
    </source>
</evidence>
<dbReference type="PROSITE" id="PS50082">
    <property type="entry name" value="WD_REPEATS_2"/>
    <property type="match status" value="2"/>
</dbReference>
<dbReference type="InterPro" id="IPR020472">
    <property type="entry name" value="WD40_PAC1"/>
</dbReference>
<evidence type="ECO:0000256" key="2">
    <source>
        <dbReference type="ARBA" id="ARBA00010102"/>
    </source>
</evidence>
<evidence type="ECO:0000256" key="1">
    <source>
        <dbReference type="ARBA" id="ARBA00004567"/>
    </source>
</evidence>
<dbReference type="GO" id="GO:0030127">
    <property type="term" value="C:COPII vesicle coat"/>
    <property type="evidence" value="ECO:0007669"/>
    <property type="project" value="TreeGrafter"/>
</dbReference>
<comment type="similarity">
    <text evidence="2">Belongs to the WD repeat SEC13 family.</text>
</comment>
<dbReference type="PANTHER" id="PTHR11024">
    <property type="entry name" value="NUCLEAR PORE COMPLEX PROTEIN SEC13 / SEH1 FAMILY MEMBER"/>
    <property type="match status" value="1"/>
</dbReference>
<evidence type="ECO:0000256" key="12">
    <source>
        <dbReference type="ARBA" id="ARBA00025261"/>
    </source>
</evidence>
<keyword evidence="10" id="KW-0906">Nuclear pore complex</keyword>
<keyword evidence="4" id="KW-0813">Transport</keyword>
<gene>
    <name evidence="14" type="ORF">FPAR1323_LOCUS5449</name>
</gene>
<dbReference type="Pfam" id="PF00400">
    <property type="entry name" value="WD40"/>
    <property type="match status" value="6"/>
</dbReference>
<dbReference type="PROSITE" id="PS50294">
    <property type="entry name" value="WD_REPEATS_REGION"/>
    <property type="match status" value="1"/>
</dbReference>
<protein>
    <recommendedName>
        <fullName evidence="15">Protein transport protein SEC13</fullName>
    </recommendedName>
</protein>
<evidence type="ECO:0000256" key="8">
    <source>
        <dbReference type="ARBA" id="ARBA00022927"/>
    </source>
</evidence>
<dbReference type="InterPro" id="IPR037363">
    <property type="entry name" value="Sec13/Seh1_fam"/>
</dbReference>
<dbReference type="InterPro" id="IPR001680">
    <property type="entry name" value="WD40_rpt"/>
</dbReference>
<dbReference type="GO" id="GO:0090114">
    <property type="term" value="P:COPII-coated vesicle budding"/>
    <property type="evidence" value="ECO:0007669"/>
    <property type="project" value="TreeGrafter"/>
</dbReference>
<dbReference type="InterPro" id="IPR015943">
    <property type="entry name" value="WD40/YVTN_repeat-like_dom_sf"/>
</dbReference>
<keyword evidence="9" id="KW-0811">Translocation</keyword>
<name>A0A7S2FN42_9STRA</name>
<evidence type="ECO:0000256" key="13">
    <source>
        <dbReference type="PROSITE-ProRule" id="PRU00221"/>
    </source>
</evidence>
<dbReference type="SUPFAM" id="SSF50978">
    <property type="entry name" value="WD40 repeat-like"/>
    <property type="match status" value="1"/>
</dbReference>
<organism evidence="14">
    <name type="scientific">Florenciella parvula</name>
    <dbReference type="NCBI Taxonomy" id="236787"/>
    <lineage>
        <taxon>Eukaryota</taxon>
        <taxon>Sar</taxon>
        <taxon>Stramenopiles</taxon>
        <taxon>Ochrophyta</taxon>
        <taxon>Dictyochophyceae</taxon>
        <taxon>Florenciellales</taxon>
        <taxon>Florenciella</taxon>
    </lineage>
</organism>
<dbReference type="AlphaFoldDB" id="A0A7S2FN42"/>
<evidence type="ECO:0000256" key="4">
    <source>
        <dbReference type="ARBA" id="ARBA00022448"/>
    </source>
</evidence>
<dbReference type="SMART" id="SM00320">
    <property type="entry name" value="WD40"/>
    <property type="match status" value="6"/>
</dbReference>
<keyword evidence="6" id="KW-0677">Repeat</keyword>
<evidence type="ECO:0000256" key="9">
    <source>
        <dbReference type="ARBA" id="ARBA00023010"/>
    </source>
</evidence>
<comment type="subunit">
    <text evidence="3">The COPII coat is composed of at least 5 proteins: the SEC23/24 complex, the SEC13/31 complex, and the protein SAR1. Component of the nuclear pore complex (NPC). NPC constitutes the exclusive means of nucleocytoplasmic transport. NPCs allow the passive diffusion of ions and small molecules and the active, nuclear transport receptor-mediated bidirectional transport of macromolecules such as proteins, RNAs, ribonucleoparticles (RNPs), and ribosomal subunits across the nuclear envelope. Due to its 8-fold rotational symmetry, all subunits are present with 8 copies or multiples thereof.</text>
</comment>
<accession>A0A7S2FN42</accession>
<dbReference type="FunFam" id="2.130.10.10:FF:000655">
    <property type="entry name" value="Protein transport protein SEC13"/>
    <property type="match status" value="1"/>
</dbReference>
<evidence type="ECO:0000256" key="3">
    <source>
        <dbReference type="ARBA" id="ARBA00011369"/>
    </source>
</evidence>